<proteinExistence type="predicted"/>
<dbReference type="GO" id="GO:0015562">
    <property type="term" value="F:efflux transmembrane transporter activity"/>
    <property type="evidence" value="ECO:0007669"/>
    <property type="project" value="InterPro"/>
</dbReference>
<reference evidence="1" key="1">
    <citation type="submission" date="2019-08" db="EMBL/GenBank/DDBJ databases">
        <authorList>
            <person name="Kucharzyk K."/>
            <person name="Murdoch R.W."/>
            <person name="Higgins S."/>
            <person name="Loffler F."/>
        </authorList>
    </citation>
    <scope>NUCLEOTIDE SEQUENCE</scope>
</reference>
<sequence length="54" mass="6051">MIEKVKYEVGTGTNLDLLDAVLSLDSAKKDYNQALYDYNTNKAKLEEAMGLPVR</sequence>
<evidence type="ECO:0008006" key="2">
    <source>
        <dbReference type="Google" id="ProtNLM"/>
    </source>
</evidence>
<dbReference type="EMBL" id="VSSQ01082175">
    <property type="protein sequence ID" value="MPN30879.1"/>
    <property type="molecule type" value="Genomic_DNA"/>
</dbReference>
<gene>
    <name evidence="1" type="ORF">SDC9_178350</name>
</gene>
<comment type="caution">
    <text evidence="1">The sequence shown here is derived from an EMBL/GenBank/DDBJ whole genome shotgun (WGS) entry which is preliminary data.</text>
</comment>
<dbReference type="Gene3D" id="1.20.1600.10">
    <property type="entry name" value="Outer membrane efflux proteins (OEP)"/>
    <property type="match status" value="1"/>
</dbReference>
<name>A0A645GYR3_9ZZZZ</name>
<accession>A0A645GYR3</accession>
<dbReference type="SUPFAM" id="SSF56954">
    <property type="entry name" value="Outer membrane efflux proteins (OEP)"/>
    <property type="match status" value="1"/>
</dbReference>
<dbReference type="AlphaFoldDB" id="A0A645GYR3"/>
<organism evidence="1">
    <name type="scientific">bioreactor metagenome</name>
    <dbReference type="NCBI Taxonomy" id="1076179"/>
    <lineage>
        <taxon>unclassified sequences</taxon>
        <taxon>metagenomes</taxon>
        <taxon>ecological metagenomes</taxon>
    </lineage>
</organism>
<evidence type="ECO:0000313" key="1">
    <source>
        <dbReference type="EMBL" id="MPN30879.1"/>
    </source>
</evidence>
<protein>
    <recommendedName>
        <fullName evidence="2">Outer membrane efflux protein</fullName>
    </recommendedName>
</protein>